<evidence type="ECO:0000313" key="2">
    <source>
        <dbReference type="Proteomes" id="UP000604825"/>
    </source>
</evidence>
<organism evidence="1 2">
    <name type="scientific">Miscanthus lutarioriparius</name>
    <dbReference type="NCBI Taxonomy" id="422564"/>
    <lineage>
        <taxon>Eukaryota</taxon>
        <taxon>Viridiplantae</taxon>
        <taxon>Streptophyta</taxon>
        <taxon>Embryophyta</taxon>
        <taxon>Tracheophyta</taxon>
        <taxon>Spermatophyta</taxon>
        <taxon>Magnoliopsida</taxon>
        <taxon>Liliopsida</taxon>
        <taxon>Poales</taxon>
        <taxon>Poaceae</taxon>
        <taxon>PACMAD clade</taxon>
        <taxon>Panicoideae</taxon>
        <taxon>Andropogonodae</taxon>
        <taxon>Andropogoneae</taxon>
        <taxon>Saccharinae</taxon>
        <taxon>Miscanthus</taxon>
    </lineage>
</organism>
<comment type="caution">
    <text evidence="1">The sequence shown here is derived from an EMBL/GenBank/DDBJ whole genome shotgun (WGS) entry which is preliminary data.</text>
</comment>
<keyword evidence="2" id="KW-1185">Reference proteome</keyword>
<protein>
    <submittedName>
        <fullName evidence="1">Uncharacterized protein</fullName>
    </submittedName>
</protein>
<proteinExistence type="predicted"/>
<gene>
    <name evidence="1" type="ORF">NCGR_LOCUS22674</name>
</gene>
<dbReference type="AlphaFoldDB" id="A0A811P485"/>
<dbReference type="Proteomes" id="UP000604825">
    <property type="component" value="Unassembled WGS sequence"/>
</dbReference>
<name>A0A811P485_9POAL</name>
<accession>A0A811P485</accession>
<evidence type="ECO:0000313" key="1">
    <source>
        <dbReference type="EMBL" id="CAD6233203.1"/>
    </source>
</evidence>
<reference evidence="1" key="1">
    <citation type="submission" date="2020-10" db="EMBL/GenBank/DDBJ databases">
        <authorList>
            <person name="Han B."/>
            <person name="Lu T."/>
            <person name="Zhao Q."/>
            <person name="Huang X."/>
            <person name="Zhao Y."/>
        </authorList>
    </citation>
    <scope>NUCLEOTIDE SEQUENCE</scope>
</reference>
<dbReference type="EMBL" id="CAJGYO010000005">
    <property type="protein sequence ID" value="CAD6233203.1"/>
    <property type="molecule type" value="Genomic_DNA"/>
</dbReference>
<sequence>MSNTGADTMPMYRNGLQFSLKPEMEPNNSDFRFEFVVSDSDVYYTFLMGGSNSGVGVVSRFVLN</sequence>